<keyword evidence="5" id="KW-1185">Reference proteome</keyword>
<dbReference type="EMBL" id="WKPJ01000006">
    <property type="protein sequence ID" value="MSA88916.1"/>
    <property type="molecule type" value="Genomic_DNA"/>
</dbReference>
<feature type="transmembrane region" description="Helical" evidence="1">
    <location>
        <begin position="129"/>
        <end position="154"/>
    </location>
</feature>
<dbReference type="EMBL" id="WKPI01000005">
    <property type="protein sequence ID" value="MSC32463.1"/>
    <property type="molecule type" value="Genomic_DNA"/>
</dbReference>
<evidence type="ECO:0000256" key="1">
    <source>
        <dbReference type="SAM" id="Phobius"/>
    </source>
</evidence>
<name>A0A6N7S6I0_9FIRM</name>
<accession>A0A6N7S6I0</accession>
<evidence type="ECO:0000313" key="2">
    <source>
        <dbReference type="EMBL" id="MSA88916.1"/>
    </source>
</evidence>
<feature type="transmembrane region" description="Helical" evidence="1">
    <location>
        <begin position="85"/>
        <end position="108"/>
    </location>
</feature>
<keyword evidence="1" id="KW-1133">Transmembrane helix</keyword>
<organism evidence="2 4">
    <name type="scientific">Holdemania massiliensis</name>
    <dbReference type="NCBI Taxonomy" id="1468449"/>
    <lineage>
        <taxon>Bacteria</taxon>
        <taxon>Bacillati</taxon>
        <taxon>Bacillota</taxon>
        <taxon>Erysipelotrichia</taxon>
        <taxon>Erysipelotrichales</taxon>
        <taxon>Erysipelotrichaceae</taxon>
        <taxon>Holdemania</taxon>
    </lineage>
</organism>
<reference evidence="4 5" key="1">
    <citation type="journal article" date="2019" name="Nat. Med.">
        <title>A library of human gut bacterial isolates paired with longitudinal multiomics data enables mechanistic microbiome research.</title>
        <authorList>
            <person name="Poyet M."/>
            <person name="Groussin M."/>
            <person name="Gibbons S.M."/>
            <person name="Avila-Pacheco J."/>
            <person name="Jiang X."/>
            <person name="Kearney S.M."/>
            <person name="Perrotta A.R."/>
            <person name="Berdy B."/>
            <person name="Zhao S."/>
            <person name="Lieberman T.D."/>
            <person name="Swanson P.K."/>
            <person name="Smith M."/>
            <person name="Roesemann S."/>
            <person name="Alexander J.E."/>
            <person name="Rich S.A."/>
            <person name="Livny J."/>
            <person name="Vlamakis H."/>
            <person name="Clish C."/>
            <person name="Bullock K."/>
            <person name="Deik A."/>
            <person name="Scott J."/>
            <person name="Pierce K.A."/>
            <person name="Xavier R.J."/>
            <person name="Alm E.J."/>
        </authorList>
    </citation>
    <scope>NUCLEOTIDE SEQUENCE [LARGE SCALE GENOMIC DNA]</scope>
    <source>
        <strain evidence="2 4">BIOML-A4</strain>
        <strain evidence="3 5">BIOML-A5</strain>
    </source>
</reference>
<evidence type="ECO:0000313" key="3">
    <source>
        <dbReference type="EMBL" id="MSC32463.1"/>
    </source>
</evidence>
<proteinExistence type="predicted"/>
<dbReference type="Proteomes" id="UP000433575">
    <property type="component" value="Unassembled WGS sequence"/>
</dbReference>
<feature type="transmembrane region" description="Helical" evidence="1">
    <location>
        <begin position="166"/>
        <end position="185"/>
    </location>
</feature>
<dbReference type="RefSeq" id="WP_154238333.1">
    <property type="nucleotide sequence ID" value="NZ_CAUFAO010000016.1"/>
</dbReference>
<keyword evidence="1" id="KW-0472">Membrane</keyword>
<gene>
    <name evidence="3" type="ORF">GKD88_04945</name>
    <name evidence="2" type="ORF">GKE08_06215</name>
</gene>
<comment type="caution">
    <text evidence="2">The sequence shown here is derived from an EMBL/GenBank/DDBJ whole genome shotgun (WGS) entry which is preliminary data.</text>
</comment>
<evidence type="ECO:0000313" key="5">
    <source>
        <dbReference type="Proteomes" id="UP000480929"/>
    </source>
</evidence>
<evidence type="ECO:0000313" key="4">
    <source>
        <dbReference type="Proteomes" id="UP000433575"/>
    </source>
</evidence>
<keyword evidence="1" id="KW-0812">Transmembrane</keyword>
<protein>
    <submittedName>
        <fullName evidence="2">Uncharacterized protein</fullName>
    </submittedName>
</protein>
<dbReference type="AlphaFoldDB" id="A0A6N7S6I0"/>
<sequence>MTKRKAKLKTSKPKTKTAYPDINGMFIYHDSLHRIVYAPLFSKRGYLIPKSQIDEFYRYTQRTMISVFIGLAATVLLGMNAFDGFFLGFLVYLVWTGYFSVKFLNQLATVEPFVRPKKENYFITLSRKYSVPTFVGLIGLSLIFVLLIGIYTWTSSLSSTEFYTNLILMGGVGLFAAVHGIGLFLKLRMARV</sequence>
<feature type="transmembrane region" description="Helical" evidence="1">
    <location>
        <begin position="59"/>
        <end position="79"/>
    </location>
</feature>
<dbReference type="OrthoDB" id="9915320at2"/>
<dbReference type="Proteomes" id="UP000480929">
    <property type="component" value="Unassembled WGS sequence"/>
</dbReference>